<protein>
    <recommendedName>
        <fullName evidence="3">Leucine-binding protein domain-containing protein</fullName>
    </recommendedName>
</protein>
<evidence type="ECO:0000256" key="2">
    <source>
        <dbReference type="ARBA" id="ARBA00022729"/>
    </source>
</evidence>
<keyword evidence="2" id="KW-0732">Signal</keyword>
<dbReference type="InterPro" id="IPR028082">
    <property type="entry name" value="Peripla_BP_I"/>
</dbReference>
<evidence type="ECO:0000313" key="4">
    <source>
        <dbReference type="EMBL" id="GAA5526303.1"/>
    </source>
</evidence>
<evidence type="ECO:0000313" key="5">
    <source>
        <dbReference type="Proteomes" id="UP001428290"/>
    </source>
</evidence>
<feature type="domain" description="Leucine-binding protein" evidence="3">
    <location>
        <begin position="8"/>
        <end position="263"/>
    </location>
</feature>
<evidence type="ECO:0000259" key="3">
    <source>
        <dbReference type="Pfam" id="PF13458"/>
    </source>
</evidence>
<comment type="similarity">
    <text evidence="1">Belongs to the leucine-binding protein family.</text>
</comment>
<comment type="caution">
    <text evidence="4">The sequence shown here is derived from an EMBL/GenBank/DDBJ whole genome shotgun (WGS) entry which is preliminary data.</text>
</comment>
<dbReference type="Pfam" id="PF13458">
    <property type="entry name" value="Peripla_BP_6"/>
    <property type="match status" value="1"/>
</dbReference>
<proteinExistence type="inferred from homology"/>
<dbReference type="InterPro" id="IPR028081">
    <property type="entry name" value="Leu-bd"/>
</dbReference>
<keyword evidence="5" id="KW-1185">Reference proteome</keyword>
<dbReference type="Gene3D" id="3.40.50.2300">
    <property type="match status" value="2"/>
</dbReference>
<dbReference type="SUPFAM" id="SSF53822">
    <property type="entry name" value="Periplasmic binding protein-like I"/>
    <property type="match status" value="1"/>
</dbReference>
<dbReference type="RefSeq" id="WP_345719956.1">
    <property type="nucleotide sequence ID" value="NZ_BAABRU010000001.1"/>
</dbReference>
<dbReference type="EMBL" id="BAABRU010000001">
    <property type="protein sequence ID" value="GAA5526303.1"/>
    <property type="molecule type" value="Genomic_DNA"/>
</dbReference>
<reference evidence="4 5" key="1">
    <citation type="submission" date="2024-02" db="EMBL/GenBank/DDBJ databases">
        <title>Herpetosiphon gulosus NBRC 112829.</title>
        <authorList>
            <person name="Ichikawa N."/>
            <person name="Katano-Makiyama Y."/>
            <person name="Hidaka K."/>
        </authorList>
    </citation>
    <scope>NUCLEOTIDE SEQUENCE [LARGE SCALE GENOMIC DNA]</scope>
    <source>
        <strain evidence="4 5">NBRC 112829</strain>
    </source>
</reference>
<name>A0ABP9WUP1_9CHLR</name>
<organism evidence="4 5">
    <name type="scientific">Herpetosiphon gulosus</name>
    <dbReference type="NCBI Taxonomy" id="1973496"/>
    <lineage>
        <taxon>Bacteria</taxon>
        <taxon>Bacillati</taxon>
        <taxon>Chloroflexota</taxon>
        <taxon>Chloroflexia</taxon>
        <taxon>Herpetosiphonales</taxon>
        <taxon>Herpetosiphonaceae</taxon>
        <taxon>Herpetosiphon</taxon>
    </lineage>
</organism>
<gene>
    <name evidence="4" type="ORF">Hgul01_00075</name>
</gene>
<sequence length="375" mass="41773">MNNQRLGIGMLIPFAVDRSAIAEQFEQGFRSALAPSIHDGIINDVHVYVEEVGAGVIMLEQKIQQLLGNRQVDILVLWLQTGLIEYVTPFLERMPRPTLVVNLGENIPRHSEQHPWIVQHSLGLWQAHYALGRWAAEHLGRTTVHALSHYDSGYDLHYALLEGFNHAGGEATGHYLSHVAPDRGNFAPLWHYLAETPSDLLFYTACGPEAKQFLAAWIDSPFVGKRQLVLSPMVWFEIEPELRSKLALTTCLPWHPDALATANAATSPFEALAHLLGLEAGAYLAQALLDSPNSDDQQRLQVLAKAVWTTPRGSIERYSSQQTSVPTLFIVQAHPTDQATNQVMPLELANLDLHPLLRTIEQAPRSGWLNSYLCV</sequence>
<dbReference type="Proteomes" id="UP001428290">
    <property type="component" value="Unassembled WGS sequence"/>
</dbReference>
<accession>A0ABP9WUP1</accession>
<evidence type="ECO:0000256" key="1">
    <source>
        <dbReference type="ARBA" id="ARBA00010062"/>
    </source>
</evidence>